<evidence type="ECO:0008006" key="4">
    <source>
        <dbReference type="Google" id="ProtNLM"/>
    </source>
</evidence>
<dbReference type="AlphaFoldDB" id="A0A5D6VGV0"/>
<sequence length="169" mass="18490">MHKALLILLLAVGGPGSALAQTYYAQNADPARKVKIPPYVVKKFSQAFPGAPVDSCYVFGNADKGEESYSFFTHRVNRVLEANFNERGELTESATEVAVETLPEALQAALAPQRLGAARLGRVTKTVYHQEANRVEYRVECLSDEAGKSTTHLQYFAEDGQPISAEGRE</sequence>
<evidence type="ECO:0000313" key="3">
    <source>
        <dbReference type="Proteomes" id="UP000322791"/>
    </source>
</evidence>
<comment type="caution">
    <text evidence="2">The sequence shown here is derived from an EMBL/GenBank/DDBJ whole genome shotgun (WGS) entry which is preliminary data.</text>
</comment>
<dbReference type="RefSeq" id="WP_149069289.1">
    <property type="nucleotide sequence ID" value="NZ_VTHL01000001.1"/>
</dbReference>
<evidence type="ECO:0000313" key="2">
    <source>
        <dbReference type="EMBL" id="TYZ14507.1"/>
    </source>
</evidence>
<name>A0A5D6VGV0_9BACT</name>
<reference evidence="2 3" key="1">
    <citation type="submission" date="2019-08" db="EMBL/GenBank/DDBJ databases">
        <authorList>
            <person name="Seo M.-J."/>
        </authorList>
    </citation>
    <scope>NUCLEOTIDE SEQUENCE [LARGE SCALE GENOMIC DNA]</scope>
    <source>
        <strain evidence="2 3">KIGAM108</strain>
    </source>
</reference>
<feature type="signal peptide" evidence="1">
    <location>
        <begin position="1"/>
        <end position="20"/>
    </location>
</feature>
<keyword evidence="3" id="KW-1185">Reference proteome</keyword>
<dbReference type="SUPFAM" id="SSF160574">
    <property type="entry name" value="BT0923-like"/>
    <property type="match status" value="1"/>
</dbReference>
<dbReference type="EMBL" id="VTHL01000001">
    <property type="protein sequence ID" value="TYZ14507.1"/>
    <property type="molecule type" value="Genomic_DNA"/>
</dbReference>
<dbReference type="Proteomes" id="UP000322791">
    <property type="component" value="Unassembled WGS sequence"/>
</dbReference>
<evidence type="ECO:0000256" key="1">
    <source>
        <dbReference type="SAM" id="SignalP"/>
    </source>
</evidence>
<dbReference type="Gene3D" id="3.10.450.360">
    <property type="match status" value="1"/>
</dbReference>
<keyword evidence="1" id="KW-0732">Signal</keyword>
<organism evidence="2 3">
    <name type="scientific">Hymenobacter lutimineralis</name>
    <dbReference type="NCBI Taxonomy" id="2606448"/>
    <lineage>
        <taxon>Bacteria</taxon>
        <taxon>Pseudomonadati</taxon>
        <taxon>Bacteroidota</taxon>
        <taxon>Cytophagia</taxon>
        <taxon>Cytophagales</taxon>
        <taxon>Hymenobacteraceae</taxon>
        <taxon>Hymenobacter</taxon>
    </lineage>
</organism>
<accession>A0A5D6VGV0</accession>
<gene>
    <name evidence="2" type="ORF">FY528_01915</name>
</gene>
<feature type="chain" id="PRO_5022803222" description="Beta-lactamase-inhibitor-like PepSY-like domain-containing protein" evidence="1">
    <location>
        <begin position="21"/>
        <end position="169"/>
    </location>
</feature>
<proteinExistence type="predicted"/>
<protein>
    <recommendedName>
        <fullName evidence="4">Beta-lactamase-inhibitor-like PepSY-like domain-containing protein</fullName>
    </recommendedName>
</protein>